<reference evidence="1" key="1">
    <citation type="submission" date="2024-05" db="EMBL/GenBank/DDBJ databases">
        <title>WGS of Aeromonas isolates.</title>
        <authorList>
            <person name="Lee H."/>
        </authorList>
    </citation>
    <scope>NUCLEOTIDE SEQUENCE</scope>
    <source>
        <strain evidence="1">LP308</strain>
    </source>
</reference>
<accession>A0ABT7QA78</accession>
<dbReference type="Proteomes" id="UP001168109">
    <property type="component" value="Unassembled WGS sequence"/>
</dbReference>
<dbReference type="PROSITE" id="PS51257">
    <property type="entry name" value="PROKAR_LIPOPROTEIN"/>
    <property type="match status" value="1"/>
</dbReference>
<name>A0ABT7QA78_9GAMM</name>
<sequence>MRMHHKAMLAIACTAALSACDSEKAANSIAKRAPLPLPDAGLYEANLLSRDGDQGPFKMIKGPSGLALVYPKGDSEQRWGVWVENDGKPVTTSQWTGQAAQKENKDDIYPVLLERTSVRGKRLDAQSNDHNLISFKDKSVTDLDGKEVKRWTFDFTRVGTQFRDPDQSTALYRDWSGHLAVSKLTTQAITSDSWLVEDDAGLADAMVGLIRSTNNSGTLTVEMEFPRAGCTLTGKGSAEPGNGLSKLSLSGFGKCSFKASSDLTPLENKWVLGLAKARDGAQAYAAAFEMPGTRKATLVVGFPEQNGLMVMGDKQP</sequence>
<keyword evidence="2" id="KW-1185">Reference proteome</keyword>
<evidence type="ECO:0008006" key="3">
    <source>
        <dbReference type="Google" id="ProtNLM"/>
    </source>
</evidence>
<dbReference type="EMBL" id="JAOPLU010000002">
    <property type="protein sequence ID" value="MDM5130859.1"/>
    <property type="molecule type" value="Genomic_DNA"/>
</dbReference>
<evidence type="ECO:0000313" key="2">
    <source>
        <dbReference type="Proteomes" id="UP001168109"/>
    </source>
</evidence>
<protein>
    <recommendedName>
        <fullName evidence="3">Lipoprotein</fullName>
    </recommendedName>
</protein>
<comment type="caution">
    <text evidence="1">The sequence shown here is derived from an EMBL/GenBank/DDBJ whole genome shotgun (WGS) entry which is preliminary data.</text>
</comment>
<proteinExistence type="predicted"/>
<organism evidence="1 2">
    <name type="scientific">Aeromonas piscicola</name>
    <dbReference type="NCBI Taxonomy" id="600645"/>
    <lineage>
        <taxon>Bacteria</taxon>
        <taxon>Pseudomonadati</taxon>
        <taxon>Pseudomonadota</taxon>
        <taxon>Gammaproteobacteria</taxon>
        <taxon>Aeromonadales</taxon>
        <taxon>Aeromonadaceae</taxon>
        <taxon>Aeromonas</taxon>
    </lineage>
</organism>
<gene>
    <name evidence="1" type="ORF">OB962_07555</name>
</gene>
<evidence type="ECO:0000313" key="1">
    <source>
        <dbReference type="EMBL" id="MDM5130859.1"/>
    </source>
</evidence>